<feature type="transmembrane region" description="Helical" evidence="1">
    <location>
        <begin position="34"/>
        <end position="52"/>
    </location>
</feature>
<evidence type="ECO:0000313" key="2">
    <source>
        <dbReference type="EMBL" id="CAO86778.1"/>
    </source>
</evidence>
<reference evidence="2" key="1">
    <citation type="submission" date="2007-08" db="EMBL/GenBank/DDBJ databases">
        <authorList>
            <person name="Frangeul L."/>
        </authorList>
    </citation>
    <scope>NUCLEOTIDE SEQUENCE</scope>
    <source>
        <strain evidence="2">PCC 7806</strain>
    </source>
</reference>
<proteinExistence type="predicted"/>
<sequence length="198" mass="22137">MRLMNIFDLSRKHFGNLQLFNRQKSTSGLTQVEMLVTLILLGILLTIALSAYHRLMAWIRLNIATFEISQHWKHTRYQATGEGSDPLSLCMAENETEQIKVAKVQGNECENVTDWTPITRGVSIDTNNSSLRRVSGPVGNQGTIYRASWADTRGGLGGSWGQLGRITLVASGTPDKRCLFLFHVDGSWDIRQDNGCVR</sequence>
<keyword evidence="1" id="KW-0812">Transmembrane</keyword>
<gene>
    <name evidence="2" type="ORF">IPF_1481</name>
</gene>
<dbReference type="SUPFAM" id="SSF54523">
    <property type="entry name" value="Pili subunits"/>
    <property type="match status" value="1"/>
</dbReference>
<protein>
    <submittedName>
        <fullName evidence="2">Similarity</fullName>
    </submittedName>
</protein>
<accession>A8YD04</accession>
<dbReference type="AlphaFoldDB" id="A8YD04"/>
<organism evidence="2">
    <name type="scientific">Microcystis aeruginosa (strain PCC 7806)</name>
    <dbReference type="NCBI Taxonomy" id="267872"/>
    <lineage>
        <taxon>Bacteria</taxon>
        <taxon>Bacillati</taxon>
        <taxon>Cyanobacteriota</taxon>
        <taxon>Cyanophyceae</taxon>
        <taxon>Oscillatoriophycideae</taxon>
        <taxon>Chroococcales</taxon>
        <taxon>Microcystaceae</taxon>
        <taxon>Microcystis</taxon>
    </lineage>
</organism>
<keyword evidence="1" id="KW-0472">Membrane</keyword>
<name>A8YD04_MICA7</name>
<keyword evidence="1" id="KW-1133">Transmembrane helix</keyword>
<evidence type="ECO:0000256" key="1">
    <source>
        <dbReference type="SAM" id="Phobius"/>
    </source>
</evidence>
<dbReference type="EMBL" id="AM778918">
    <property type="protein sequence ID" value="CAO86778.1"/>
    <property type="molecule type" value="Genomic_DNA"/>
</dbReference>
<dbReference type="InterPro" id="IPR045584">
    <property type="entry name" value="Pilin-like"/>
</dbReference>